<sequence length="122" mass="13245">MAGRIWGDVTESSEISARSGGNLTGSSEISPDPVRSPPDLAHFGLKLTILVGFFTVEGFDRTDRVSGAKPTTPIRLFRRSAAGQNILHPSPTGRSRVGHKPDPNRPVDTPINNSKEYNKHKN</sequence>
<name>A0A7N2KKL8_QUELO</name>
<dbReference type="Gramene" id="QL01p003549:mrna">
    <property type="protein sequence ID" value="QL01p003549:mrna"/>
    <property type="gene ID" value="QL01p003549"/>
</dbReference>
<dbReference type="Proteomes" id="UP000594261">
    <property type="component" value="Chromosome 1"/>
</dbReference>
<dbReference type="AlphaFoldDB" id="A0A7N2KKL8"/>
<reference evidence="2" key="2">
    <citation type="submission" date="2021-01" db="UniProtKB">
        <authorList>
            <consortium name="EnsemblPlants"/>
        </authorList>
    </citation>
    <scope>IDENTIFICATION</scope>
</reference>
<feature type="region of interest" description="Disordered" evidence="1">
    <location>
        <begin position="1"/>
        <end position="37"/>
    </location>
</feature>
<organism evidence="2 3">
    <name type="scientific">Quercus lobata</name>
    <name type="common">Valley oak</name>
    <dbReference type="NCBI Taxonomy" id="97700"/>
    <lineage>
        <taxon>Eukaryota</taxon>
        <taxon>Viridiplantae</taxon>
        <taxon>Streptophyta</taxon>
        <taxon>Embryophyta</taxon>
        <taxon>Tracheophyta</taxon>
        <taxon>Spermatophyta</taxon>
        <taxon>Magnoliopsida</taxon>
        <taxon>eudicotyledons</taxon>
        <taxon>Gunneridae</taxon>
        <taxon>Pentapetalae</taxon>
        <taxon>rosids</taxon>
        <taxon>fabids</taxon>
        <taxon>Fagales</taxon>
        <taxon>Fagaceae</taxon>
        <taxon>Quercus</taxon>
    </lineage>
</organism>
<dbReference type="EMBL" id="LRBV02000001">
    <property type="status" value="NOT_ANNOTATED_CDS"/>
    <property type="molecule type" value="Genomic_DNA"/>
</dbReference>
<evidence type="ECO:0000313" key="3">
    <source>
        <dbReference type="Proteomes" id="UP000594261"/>
    </source>
</evidence>
<protein>
    <submittedName>
        <fullName evidence="2">Uncharacterized protein</fullName>
    </submittedName>
</protein>
<feature type="compositionally biased region" description="Polar residues" evidence="1">
    <location>
        <begin position="10"/>
        <end position="29"/>
    </location>
</feature>
<evidence type="ECO:0000313" key="2">
    <source>
        <dbReference type="EnsemblPlants" id="QL01p003549:mrna"/>
    </source>
</evidence>
<evidence type="ECO:0000256" key="1">
    <source>
        <dbReference type="SAM" id="MobiDB-lite"/>
    </source>
</evidence>
<dbReference type="EnsemblPlants" id="QL01p003549:mrna">
    <property type="protein sequence ID" value="QL01p003549:mrna"/>
    <property type="gene ID" value="QL01p003549"/>
</dbReference>
<proteinExistence type="predicted"/>
<keyword evidence="3" id="KW-1185">Reference proteome</keyword>
<feature type="region of interest" description="Disordered" evidence="1">
    <location>
        <begin position="63"/>
        <end position="122"/>
    </location>
</feature>
<dbReference type="InParanoid" id="A0A7N2KKL8"/>
<reference evidence="2 3" key="1">
    <citation type="journal article" date="2016" name="G3 (Bethesda)">
        <title>First Draft Assembly and Annotation of the Genome of a California Endemic Oak Quercus lobata Nee (Fagaceae).</title>
        <authorList>
            <person name="Sork V.L."/>
            <person name="Fitz-Gibbon S.T."/>
            <person name="Puiu D."/>
            <person name="Crepeau M."/>
            <person name="Gugger P.F."/>
            <person name="Sherman R."/>
            <person name="Stevens K."/>
            <person name="Langley C.H."/>
            <person name="Pellegrini M."/>
            <person name="Salzberg S.L."/>
        </authorList>
    </citation>
    <scope>NUCLEOTIDE SEQUENCE [LARGE SCALE GENOMIC DNA]</scope>
    <source>
        <strain evidence="2 3">cv. SW786</strain>
    </source>
</reference>
<accession>A0A7N2KKL8</accession>